<sequence length="152" mass="16170">MARRPAAPAGAGDEHLNRLNTSMISILFINGDPAHQMLAKIYLERSGGAAVTTAGRAGEALALLKAQAFDAVVTDYFLPDVDGAAFIAGIRSRWERLPVIVFSVWDRHEIGEEASAAGADALVHIGGMPIPLYQGLLAEIRAQVRRSTAGHL</sequence>
<dbReference type="PROSITE" id="PS50110">
    <property type="entry name" value="RESPONSE_REGULATORY"/>
    <property type="match status" value="1"/>
</dbReference>
<reference evidence="4 5" key="1">
    <citation type="submission" date="2019-10" db="EMBL/GenBank/DDBJ databases">
        <title>Isolation and characterization of Methanoculleus sp. Wushi-C6 from a hot spring well.</title>
        <authorList>
            <person name="Chen S.-C."/>
            <person name="Lan Z.-H."/>
            <person name="You Y.-T."/>
            <person name="Lai M.-C."/>
        </authorList>
    </citation>
    <scope>NUCLEOTIDE SEQUENCE [LARGE SCALE GENOMIC DNA]</scope>
    <source>
        <strain evidence="4 5">Wushi-C6</strain>
    </source>
</reference>
<feature type="modified residue" description="4-aspartylphosphate" evidence="2">
    <location>
        <position position="75"/>
    </location>
</feature>
<protein>
    <submittedName>
        <fullName evidence="4">Response regulator</fullName>
    </submittedName>
</protein>
<dbReference type="SMART" id="SM00448">
    <property type="entry name" value="REC"/>
    <property type="match status" value="1"/>
</dbReference>
<dbReference type="CDD" id="cd00156">
    <property type="entry name" value="REC"/>
    <property type="match status" value="1"/>
</dbReference>
<dbReference type="PANTHER" id="PTHR44591">
    <property type="entry name" value="STRESS RESPONSE REGULATOR PROTEIN 1"/>
    <property type="match status" value="1"/>
</dbReference>
<dbReference type="Gene3D" id="3.40.50.2300">
    <property type="match status" value="1"/>
</dbReference>
<organism evidence="4 5">
    <name type="scientific">Methanoculleus caldifontis</name>
    <dbReference type="NCBI Taxonomy" id="2651577"/>
    <lineage>
        <taxon>Archaea</taxon>
        <taxon>Methanobacteriati</taxon>
        <taxon>Methanobacteriota</taxon>
        <taxon>Stenosarchaea group</taxon>
        <taxon>Methanomicrobia</taxon>
        <taxon>Methanomicrobiales</taxon>
        <taxon>Methanomicrobiaceae</taxon>
        <taxon>Methanoculleus</taxon>
    </lineage>
</organism>
<proteinExistence type="predicted"/>
<accession>A0ABU3X1E0</accession>
<dbReference type="SUPFAM" id="SSF52172">
    <property type="entry name" value="CheY-like"/>
    <property type="match status" value="1"/>
</dbReference>
<dbReference type="InterPro" id="IPR001789">
    <property type="entry name" value="Sig_transdc_resp-reg_receiver"/>
</dbReference>
<name>A0ABU3X1E0_9EURY</name>
<evidence type="ECO:0000313" key="4">
    <source>
        <dbReference type="EMBL" id="MDV2481869.1"/>
    </source>
</evidence>
<dbReference type="EMBL" id="WBKO01000001">
    <property type="protein sequence ID" value="MDV2481869.1"/>
    <property type="molecule type" value="Genomic_DNA"/>
</dbReference>
<dbReference type="PANTHER" id="PTHR44591:SF18">
    <property type="entry name" value="REGULATORY PROTEIN"/>
    <property type="match status" value="1"/>
</dbReference>
<comment type="caution">
    <text evidence="4">The sequence shown here is derived from an EMBL/GenBank/DDBJ whole genome shotgun (WGS) entry which is preliminary data.</text>
</comment>
<keyword evidence="5" id="KW-1185">Reference proteome</keyword>
<evidence type="ECO:0000259" key="3">
    <source>
        <dbReference type="PROSITE" id="PS50110"/>
    </source>
</evidence>
<dbReference type="Pfam" id="PF00072">
    <property type="entry name" value="Response_reg"/>
    <property type="match status" value="1"/>
</dbReference>
<gene>
    <name evidence="4" type="ORF">F8E02_07575</name>
</gene>
<evidence type="ECO:0000256" key="2">
    <source>
        <dbReference type="PROSITE-ProRule" id="PRU00169"/>
    </source>
</evidence>
<dbReference type="Proteomes" id="UP001281203">
    <property type="component" value="Unassembled WGS sequence"/>
</dbReference>
<dbReference type="InterPro" id="IPR050595">
    <property type="entry name" value="Bact_response_regulator"/>
</dbReference>
<evidence type="ECO:0000256" key="1">
    <source>
        <dbReference type="ARBA" id="ARBA00022553"/>
    </source>
</evidence>
<dbReference type="InterPro" id="IPR011006">
    <property type="entry name" value="CheY-like_superfamily"/>
</dbReference>
<evidence type="ECO:0000313" key="5">
    <source>
        <dbReference type="Proteomes" id="UP001281203"/>
    </source>
</evidence>
<feature type="domain" description="Response regulatory" evidence="3">
    <location>
        <begin position="25"/>
        <end position="140"/>
    </location>
</feature>
<keyword evidence="1 2" id="KW-0597">Phosphoprotein</keyword>